<dbReference type="WBParaSite" id="BTMF_0001025001-mRNA-1">
    <property type="protein sequence ID" value="BTMF_0001025001-mRNA-1"/>
    <property type="gene ID" value="BTMF_0001025001"/>
</dbReference>
<sequence>MKVTTKSILCTDHEIAIKTQPYSSKNKEYGEPPDVFCLDSSSIEFLYSIFDNRFSAKNNAKTNTSESCKVNRQNQKLVPCLPWQQSLHRVRGRVKYHIGRLTNLKKTIGSDKLDDCEQEVILKQNQAKEIFNKIHNRHVQMLKELPSAGVAELVIY</sequence>
<dbReference type="EMBL" id="UZAG01016335">
    <property type="protein sequence ID" value="VDO27657.1"/>
    <property type="molecule type" value="Genomic_DNA"/>
</dbReference>
<name>A0A0R3QRB5_9BILA</name>
<evidence type="ECO:0000313" key="3">
    <source>
        <dbReference type="WBParaSite" id="BTMF_0001025001-mRNA-1"/>
    </source>
</evidence>
<gene>
    <name evidence="1" type="ORF">BTMF_LOCUS8301</name>
</gene>
<evidence type="ECO:0000313" key="1">
    <source>
        <dbReference type="EMBL" id="VDO27657.1"/>
    </source>
</evidence>
<accession>A0A0R3QRB5</accession>
<organism evidence="3">
    <name type="scientific">Brugia timori</name>
    <dbReference type="NCBI Taxonomy" id="42155"/>
    <lineage>
        <taxon>Eukaryota</taxon>
        <taxon>Metazoa</taxon>
        <taxon>Ecdysozoa</taxon>
        <taxon>Nematoda</taxon>
        <taxon>Chromadorea</taxon>
        <taxon>Rhabditida</taxon>
        <taxon>Spirurina</taxon>
        <taxon>Spiruromorpha</taxon>
        <taxon>Filarioidea</taxon>
        <taxon>Onchocercidae</taxon>
        <taxon>Brugia</taxon>
    </lineage>
</organism>
<protein>
    <submittedName>
        <fullName evidence="1 3">Uncharacterized protein</fullName>
    </submittedName>
</protein>
<reference evidence="1 2" key="2">
    <citation type="submission" date="2018-11" db="EMBL/GenBank/DDBJ databases">
        <authorList>
            <consortium name="Pathogen Informatics"/>
        </authorList>
    </citation>
    <scope>NUCLEOTIDE SEQUENCE [LARGE SCALE GENOMIC DNA]</scope>
</reference>
<dbReference type="AlphaFoldDB" id="A0A0R3QRB5"/>
<keyword evidence="2" id="KW-1185">Reference proteome</keyword>
<reference evidence="3" key="1">
    <citation type="submission" date="2017-02" db="UniProtKB">
        <authorList>
            <consortium name="WormBaseParasite"/>
        </authorList>
    </citation>
    <scope>IDENTIFICATION</scope>
</reference>
<proteinExistence type="predicted"/>
<dbReference type="Proteomes" id="UP000280834">
    <property type="component" value="Unassembled WGS sequence"/>
</dbReference>
<evidence type="ECO:0000313" key="2">
    <source>
        <dbReference type="Proteomes" id="UP000280834"/>
    </source>
</evidence>